<evidence type="ECO:0000256" key="11">
    <source>
        <dbReference type="ARBA" id="ARBA00023316"/>
    </source>
</evidence>
<evidence type="ECO:0000256" key="13">
    <source>
        <dbReference type="ARBA" id="ARBA00037126"/>
    </source>
</evidence>
<proteinExistence type="inferred from homology"/>
<dbReference type="InterPro" id="IPR001547">
    <property type="entry name" value="Glyco_hydro_5"/>
</dbReference>
<evidence type="ECO:0000256" key="9">
    <source>
        <dbReference type="ARBA" id="ARBA00023180"/>
    </source>
</evidence>
<keyword evidence="4" id="KW-0812">Transmembrane</keyword>
<keyword evidence="8" id="KW-0472">Membrane</keyword>
<comment type="subcellular location">
    <subcellularLocation>
        <location evidence="1">Cell membrane</location>
        <topology evidence="1">Single-pass type II membrane protein</topology>
    </subcellularLocation>
</comment>
<dbReference type="GO" id="GO:0005576">
    <property type="term" value="C:extracellular region"/>
    <property type="evidence" value="ECO:0007669"/>
    <property type="project" value="TreeGrafter"/>
</dbReference>
<keyword evidence="3" id="KW-1003">Cell membrane</keyword>
<reference evidence="20" key="1">
    <citation type="submission" date="2021-12" db="EMBL/GenBank/DDBJ databases">
        <title>Prjna785345.</title>
        <authorList>
            <person name="Rujirawat T."/>
            <person name="Krajaejun T."/>
        </authorList>
    </citation>
    <scope>NUCLEOTIDE SEQUENCE</scope>
    <source>
        <strain evidence="20">Pi057C3</strain>
    </source>
</reference>
<dbReference type="GO" id="GO:0071555">
    <property type="term" value="P:cell wall organization"/>
    <property type="evidence" value="ECO:0007669"/>
    <property type="project" value="UniProtKB-KW"/>
</dbReference>
<comment type="function">
    <text evidence="13">Glucosidase involved in the degradation of cellulosic biomass. Active on lichenan.</text>
</comment>
<evidence type="ECO:0000256" key="1">
    <source>
        <dbReference type="ARBA" id="ARBA00004401"/>
    </source>
</evidence>
<evidence type="ECO:0000256" key="8">
    <source>
        <dbReference type="ARBA" id="ARBA00023136"/>
    </source>
</evidence>
<evidence type="ECO:0000256" key="4">
    <source>
        <dbReference type="ARBA" id="ARBA00022692"/>
    </source>
</evidence>
<keyword evidence="7" id="KW-1133">Transmembrane helix</keyword>
<evidence type="ECO:0000256" key="14">
    <source>
        <dbReference type="ARBA" id="ARBA00038929"/>
    </source>
</evidence>
<protein>
    <recommendedName>
        <fullName evidence="14">glucan 1,3-beta-glucosidase</fullName>
        <ecNumber evidence="14">3.2.1.58</ecNumber>
    </recommendedName>
    <alternativeName>
        <fullName evidence="15">Exo-1,3-beta-glucanase D</fullName>
    </alternativeName>
</protein>
<keyword evidence="5 16" id="KW-0378">Hydrolase</keyword>
<evidence type="ECO:0000256" key="12">
    <source>
        <dbReference type="ARBA" id="ARBA00036824"/>
    </source>
</evidence>
<dbReference type="EMBL" id="JAKCXM010000002">
    <property type="protein sequence ID" value="KAJ0409957.1"/>
    <property type="molecule type" value="Genomic_DNA"/>
</dbReference>
<feature type="domain" description="Glycoside hydrolase family 5" evidence="18">
    <location>
        <begin position="94"/>
        <end position="379"/>
    </location>
</feature>
<dbReference type="PANTHER" id="PTHR31297">
    <property type="entry name" value="GLUCAN ENDO-1,6-BETA-GLUCOSIDASE B"/>
    <property type="match status" value="1"/>
</dbReference>
<evidence type="ECO:0000256" key="2">
    <source>
        <dbReference type="ARBA" id="ARBA00005641"/>
    </source>
</evidence>
<feature type="signal peptide" evidence="17">
    <location>
        <begin position="1"/>
        <end position="31"/>
    </location>
</feature>
<dbReference type="Proteomes" id="UP001209570">
    <property type="component" value="Unassembled WGS sequence"/>
</dbReference>
<dbReference type="GO" id="GO:0004338">
    <property type="term" value="F:glucan exo-1,3-beta-glucosidase activity"/>
    <property type="evidence" value="ECO:0007669"/>
    <property type="project" value="UniProtKB-EC"/>
</dbReference>
<evidence type="ECO:0000313" key="21">
    <source>
        <dbReference type="Proteomes" id="UP001209570"/>
    </source>
</evidence>
<evidence type="ECO:0000256" key="10">
    <source>
        <dbReference type="ARBA" id="ARBA00023295"/>
    </source>
</evidence>
<gene>
    <name evidence="19" type="ORF">P43SY_005851</name>
    <name evidence="20" type="ORF">P43SY_005852</name>
</gene>
<dbReference type="Gene3D" id="3.20.20.80">
    <property type="entry name" value="Glycosidases"/>
    <property type="match status" value="1"/>
</dbReference>
<name>A0AAD5LU54_PYTIN</name>
<comment type="similarity">
    <text evidence="2 16">Belongs to the glycosyl hydrolase 5 (cellulase A) family.</text>
</comment>
<sequence length="405" mass="46671">MVLRLQSILASGFSLLSLLLSVDVLAAGVNAEHIQYRLRRGEIPVRSVNLGSWFVGEYWMSWSSPAWEGLSPDEARMGEYGAMRLLKERGRNGTAQFEKHWETWITEKDIEEIAKTGLNAVRVPVGFWIVNDDPSTTSTEISRMYAKGGLKYLDRLINEWAVKYNLAVMLSLHAHQGSQNGYDHSAPQTNGQMFWSNSPDNFWNSVQFATFLAARYRKSPAYLGMNVMNEPALPTNLDIVQSYYYEVYNRIRDPDNTGTVTDDSIIAVSPLLSQQAPGFMMDFMNTTEYMNVWFEWHSYFIWGYEPFDGDQIIQRASDYKNGFIKAWSGVPMFIGEWCLQGPPKAKFDEDVNQLRRYGAEQVKTFKEAKAGWAFWSWRHDDERNKTSGWSMRQLLKEKHLDLSNM</sequence>
<evidence type="ECO:0000313" key="19">
    <source>
        <dbReference type="EMBL" id="KAJ0409957.1"/>
    </source>
</evidence>
<keyword evidence="10 16" id="KW-0326">Glycosidase</keyword>
<feature type="chain" id="PRO_5042441333" description="glucan 1,3-beta-glucosidase" evidence="17">
    <location>
        <begin position="32"/>
        <end position="405"/>
    </location>
</feature>
<evidence type="ECO:0000256" key="16">
    <source>
        <dbReference type="RuleBase" id="RU361153"/>
    </source>
</evidence>
<dbReference type="PANTHER" id="PTHR31297:SF34">
    <property type="entry name" value="GLUCAN 1,3-BETA-GLUCOSIDASE 2"/>
    <property type="match status" value="1"/>
</dbReference>
<dbReference type="InterPro" id="IPR050386">
    <property type="entry name" value="Glycosyl_hydrolase_5"/>
</dbReference>
<dbReference type="GO" id="GO:0005886">
    <property type="term" value="C:plasma membrane"/>
    <property type="evidence" value="ECO:0007669"/>
    <property type="project" value="UniProtKB-SubCell"/>
</dbReference>
<dbReference type="InterPro" id="IPR017853">
    <property type="entry name" value="GH"/>
</dbReference>
<accession>A0AAD5LU54</accession>
<keyword evidence="6" id="KW-0735">Signal-anchor</keyword>
<evidence type="ECO:0000256" key="15">
    <source>
        <dbReference type="ARBA" id="ARBA00041260"/>
    </source>
</evidence>
<evidence type="ECO:0000256" key="5">
    <source>
        <dbReference type="ARBA" id="ARBA00022801"/>
    </source>
</evidence>
<evidence type="ECO:0000256" key="7">
    <source>
        <dbReference type="ARBA" id="ARBA00022989"/>
    </source>
</evidence>
<keyword evidence="9" id="KW-0325">Glycoprotein</keyword>
<dbReference type="AlphaFoldDB" id="A0AAD5LU54"/>
<dbReference type="EC" id="3.2.1.58" evidence="14"/>
<dbReference type="EMBL" id="JAKCXM010000002">
    <property type="protein sequence ID" value="KAJ0409958.1"/>
    <property type="molecule type" value="Genomic_DNA"/>
</dbReference>
<evidence type="ECO:0000256" key="3">
    <source>
        <dbReference type="ARBA" id="ARBA00022475"/>
    </source>
</evidence>
<evidence type="ECO:0000256" key="17">
    <source>
        <dbReference type="SAM" id="SignalP"/>
    </source>
</evidence>
<comment type="caution">
    <text evidence="20">The sequence shown here is derived from an EMBL/GenBank/DDBJ whole genome shotgun (WGS) entry which is preliminary data.</text>
</comment>
<dbReference type="FunFam" id="3.20.20.80:FF:000113">
    <property type="entry name" value="Glucan 1,3-beta-glucosidase"/>
    <property type="match status" value="1"/>
</dbReference>
<keyword evidence="11" id="KW-0961">Cell wall biogenesis/degradation</keyword>
<keyword evidence="17" id="KW-0732">Signal</keyword>
<dbReference type="SUPFAM" id="SSF51445">
    <property type="entry name" value="(Trans)glycosidases"/>
    <property type="match status" value="1"/>
</dbReference>
<evidence type="ECO:0000259" key="18">
    <source>
        <dbReference type="Pfam" id="PF00150"/>
    </source>
</evidence>
<comment type="catalytic activity">
    <reaction evidence="12">
        <text>Successive hydrolysis of beta-D-glucose units from the non-reducing ends of (1-&gt;3)-beta-D-glucans, releasing alpha-glucose.</text>
        <dbReference type="EC" id="3.2.1.58"/>
    </reaction>
</comment>
<keyword evidence="21" id="KW-1185">Reference proteome</keyword>
<dbReference type="GO" id="GO:0009986">
    <property type="term" value="C:cell surface"/>
    <property type="evidence" value="ECO:0007669"/>
    <property type="project" value="TreeGrafter"/>
</dbReference>
<evidence type="ECO:0000256" key="6">
    <source>
        <dbReference type="ARBA" id="ARBA00022968"/>
    </source>
</evidence>
<dbReference type="GO" id="GO:0009251">
    <property type="term" value="P:glucan catabolic process"/>
    <property type="evidence" value="ECO:0007669"/>
    <property type="project" value="TreeGrafter"/>
</dbReference>
<dbReference type="Pfam" id="PF00150">
    <property type="entry name" value="Cellulase"/>
    <property type="match status" value="1"/>
</dbReference>
<evidence type="ECO:0000313" key="20">
    <source>
        <dbReference type="EMBL" id="KAJ0409958.1"/>
    </source>
</evidence>
<organism evidence="20 21">
    <name type="scientific">Pythium insidiosum</name>
    <name type="common">Pythiosis disease agent</name>
    <dbReference type="NCBI Taxonomy" id="114742"/>
    <lineage>
        <taxon>Eukaryota</taxon>
        <taxon>Sar</taxon>
        <taxon>Stramenopiles</taxon>
        <taxon>Oomycota</taxon>
        <taxon>Peronosporomycetes</taxon>
        <taxon>Pythiales</taxon>
        <taxon>Pythiaceae</taxon>
        <taxon>Pythium</taxon>
    </lineage>
</organism>